<name>A0A7K1GKM1_9FLAO</name>
<dbReference type="Pfam" id="PF00207">
    <property type="entry name" value="A2M"/>
    <property type="match status" value="1"/>
</dbReference>
<evidence type="ECO:0000256" key="3">
    <source>
        <dbReference type="SAM" id="SignalP"/>
    </source>
</evidence>
<feature type="domain" description="Alpha-2-macroglobulin" evidence="4">
    <location>
        <begin position="1258"/>
        <end position="1348"/>
    </location>
</feature>
<dbReference type="GO" id="GO:0004866">
    <property type="term" value="F:endopeptidase inhibitor activity"/>
    <property type="evidence" value="ECO:0007669"/>
    <property type="project" value="InterPro"/>
</dbReference>
<dbReference type="PANTHER" id="PTHR40094:SF1">
    <property type="entry name" value="UBIQUITIN DOMAIN-CONTAINING PROTEIN"/>
    <property type="match status" value="1"/>
</dbReference>
<dbReference type="OrthoDB" id="9767116at2"/>
<feature type="chain" id="PRO_5029585864" evidence="3">
    <location>
        <begin position="19"/>
        <end position="2021"/>
    </location>
</feature>
<dbReference type="Gene3D" id="2.60.40.1930">
    <property type="match status" value="1"/>
</dbReference>
<dbReference type="Gene3D" id="2.170.130.10">
    <property type="entry name" value="TonB-dependent receptor, plug domain"/>
    <property type="match status" value="1"/>
</dbReference>
<dbReference type="InterPro" id="IPR001599">
    <property type="entry name" value="Macroglobln_a2"/>
</dbReference>
<keyword evidence="6" id="KW-1185">Reference proteome</keyword>
<evidence type="ECO:0000313" key="6">
    <source>
        <dbReference type="Proteomes" id="UP000488936"/>
    </source>
</evidence>
<dbReference type="Proteomes" id="UP000488936">
    <property type="component" value="Unassembled WGS sequence"/>
</dbReference>
<dbReference type="InterPro" id="IPR051802">
    <property type="entry name" value="YfhM-like"/>
</dbReference>
<dbReference type="InterPro" id="IPR002890">
    <property type="entry name" value="MG2"/>
</dbReference>
<proteinExistence type="inferred from homology"/>
<dbReference type="SUPFAM" id="SSF56935">
    <property type="entry name" value="Porins"/>
    <property type="match status" value="1"/>
</dbReference>
<feature type="region of interest" description="Disordered" evidence="2">
    <location>
        <begin position="1151"/>
        <end position="1171"/>
    </location>
</feature>
<reference evidence="5 6" key="1">
    <citation type="journal article" date="2006" name="Int. J. Syst. Evol. Microbiol.">
        <title>Myroides pelagicus sp. nov., isolated from seawater in Thailand.</title>
        <authorList>
            <person name="Yoon J."/>
            <person name="Maneerat S."/>
            <person name="Kawai F."/>
            <person name="Yokota A."/>
        </authorList>
    </citation>
    <scope>NUCLEOTIDE SEQUENCE [LARGE SCALE GENOMIC DNA]</scope>
    <source>
        <strain evidence="5 6">SM1T</strain>
    </source>
</reference>
<dbReference type="Gene3D" id="1.50.10.20">
    <property type="match status" value="1"/>
</dbReference>
<dbReference type="PANTHER" id="PTHR40094">
    <property type="entry name" value="ALPHA-2-MACROGLOBULIN HOMOLOG"/>
    <property type="match status" value="1"/>
</dbReference>
<dbReference type="SMART" id="SM01360">
    <property type="entry name" value="A2M"/>
    <property type="match status" value="1"/>
</dbReference>
<dbReference type="InterPro" id="IPR041246">
    <property type="entry name" value="Bact_MG10"/>
</dbReference>
<organism evidence="5 6">
    <name type="scientific">Myroides pelagicus</name>
    <dbReference type="NCBI Taxonomy" id="270914"/>
    <lineage>
        <taxon>Bacteria</taxon>
        <taxon>Pseudomonadati</taxon>
        <taxon>Bacteroidota</taxon>
        <taxon>Flavobacteriia</taxon>
        <taxon>Flavobacteriales</taxon>
        <taxon>Flavobacteriaceae</taxon>
        <taxon>Myroides</taxon>
    </lineage>
</organism>
<keyword evidence="3" id="KW-0732">Signal</keyword>
<dbReference type="InterPro" id="IPR037066">
    <property type="entry name" value="Plug_dom_sf"/>
</dbReference>
<dbReference type="Pfam" id="PF01835">
    <property type="entry name" value="MG2"/>
    <property type="match status" value="1"/>
</dbReference>
<evidence type="ECO:0000256" key="1">
    <source>
        <dbReference type="ARBA" id="ARBA00010556"/>
    </source>
</evidence>
<accession>A0A7K1GKM1</accession>
<dbReference type="Pfam" id="PF17973">
    <property type="entry name" value="bMG10"/>
    <property type="match status" value="1"/>
</dbReference>
<evidence type="ECO:0000256" key="2">
    <source>
        <dbReference type="SAM" id="MobiDB-lite"/>
    </source>
</evidence>
<keyword evidence="5" id="KW-0675">Receptor</keyword>
<evidence type="ECO:0000259" key="4">
    <source>
        <dbReference type="SMART" id="SM01360"/>
    </source>
</evidence>
<evidence type="ECO:0000313" key="5">
    <source>
        <dbReference type="EMBL" id="MTH28764.1"/>
    </source>
</evidence>
<comment type="caution">
    <text evidence="5">The sequence shown here is derived from an EMBL/GenBank/DDBJ whole genome shotgun (WGS) entry which is preliminary data.</text>
</comment>
<dbReference type="EMBL" id="WMJY01000003">
    <property type="protein sequence ID" value="MTH28764.1"/>
    <property type="molecule type" value="Genomic_DNA"/>
</dbReference>
<sequence length="2021" mass="230794">MKKICLYLMLLAPLGGMAQGGGESNLQQLWESVLSMEEKREVKAMSSDINKIIDISRQQKDYASLLKGMFYKAKVDINTKEDSEYNINQVIEAFVEERSKAKGIYSALIDVYLAKIYQIYLSENRYKLHSRTSLDLSKPMDDIRMATKEYLEEKINECYQRALVEAKKHNKVLVKEWDSLFLYDQSSSIDLSSFTIYEVLRLEYANYLENSLFYSVEDELRESVIETTEKLRRNVVSDLQARKKKDLVVYVTLYTLQTGRELSAKEKDKHYRELLKEYSNNVDIYKAYTQFLYNQFNAYYQEEKFSVSGQALLDFINKAQKKLSTTLIESDKLYFDNLRKQIEKPVLSVYLNEYTVANQETPVFLNYTNLEKIYVQVFENTNRTYNEEFPHDFHEKEGLYYLTSNRTLVSSYSLPLKKHEDYKGHSTHVALQGLKVGKYDVVISSAPLDKLKNGKDLVERMTVNVSNKGIVFSDKVLRAYDRITGQPLVNTRIKVTNRRSDQEDKNYWEMIVVTDSKGEHSLTLDDKNGYRLYSFEEEPIVYSNRYYNRRVRQEDENAKFTTAKVFLDRAIYRPGQTVYFKSILTGIEGVKEYIEPNKYAEVTLKDVNGKTVSSLQLVSNEFGSVQGAFVLPNTGQLGSYVIEVNENEGSKYFSVEEYKRPTFEVTMDKVDKLYTIGDQVEVTGEAIAYSGIKISEAKVRYTVFRQEEFPYLPWYRRMKIGYGGNKQITEGEVITNKEGKFAIVFKAEASKKESSDPRTYQYIINAEVIDSTGEIQSMSSRVRIGDKSVVLAFNVADAISAEDLKNITITSTTLNGADYKGKGKISIRPLVSPYRNRVLNKRWNHTSEEETYSYEEFVAKFPHLAYGEEGDKTKWKEGAVLFTSSFDTSVSSRITWNGARDIPSGTYILKGEITDSKGEKITVEQIVEVTNTKLSSLLTTDLIAVEELEKTYRAGQPASFKLRAALADTKVLMEVFALGKKQSSELITVGTKPKDVSVSFKKAYDQAVVYFTVVKENLYQIESVAIDTREQVEGLSIEVSTFRDKLSPGQEEKWSLLIKGANKDKVLAEVLATMYDQSLDQFVPHSLNDLYTPRKHYYNNSNYFQFGNAFDKRTYGREIMSNGHLATSFYLFRIVELNDFKFSTRSFRIADSNGRTMPPPPAVQAKKRGIGTKSDESVQVRGASSFNDDNSPLYVVDGVIVNEAPAKDEIATIEVLKEEKATALYGSRGSAGVVVITTKDAALQVLENIDSRKNLKETAFFYPQLKTDKDGNVKIEFTAPEALTQWKFMAYAHTKDLESAYLEKTVRTQKELMVTPHVPRFLRQGDEIVLSSKVTNLSDGKVDSHVALLLFDAFTMEPIDAAFNHVDKVKEVIGLERGESGVVQWTVNVPQHIQAVVYRIVAKAGDFSDGEEAALPVLSDKILLTESMPIFVKKGDDKQFTFDRFVQARTESTEDFRLTFEMTTNPLWNAIFALPSLRETKSKNSDAIFRQLYANVVSTGIVNNNPVIKKVFEEWNTTGQLKSRLSKQEELRTILLAETPWLADAEREEEQMKRIALLFDLNEMKQDRIQKFESLLELQNSDGGFPWFPGGDSDTHVTQSIIEGFGELKKMGLLNESLGFDYQTLIQRAITYVDEVQYGQYLKEKEQDKALYPLQTQYLYVRSFFIEDVRINDRYTTMFAQYLKRTEDYQPSMVYQQGVNAIVAYRFGKGKSAAKQMKSLFNQSVESANTGMYWKSNIVGCNWYDTPVSNQVLMLEAALEINAHKYAKEIEAMKVWLLRNKQAKAWRSDKATVKAIYALMRTEKSGKANNQDLVIKIGGEPLDITASEQMKIGYVKQAWSAKEINPMMQTVEVSKQSPGVAYGGMYWQYFEKLDKITSSNTGVSLNKQLYIKTVTSKGNVLQEITKDTPIRVGDIVTVRLEMEVRQDMDYVHLKDMRASGFEPTNVLSGYRRENSLSYYEETRDASTNFFISRLQSGTYVFEYDLRASVPGVFSNGVMTLQSMYAPELSAHTEGVKVTIKQ</sequence>
<comment type="similarity">
    <text evidence="1">Belongs to the protease inhibitor I39 (alpha-2-macroglobulin) family. Bacterial alpha-2-macroglobulin subfamily.</text>
</comment>
<dbReference type="InterPro" id="IPR008930">
    <property type="entry name" value="Terpenoid_cyclase/PrenylTrfase"/>
</dbReference>
<dbReference type="RefSeq" id="WP_155034749.1">
    <property type="nucleotide sequence ID" value="NZ_JBHTIG010000005.1"/>
</dbReference>
<dbReference type="SUPFAM" id="SSF48239">
    <property type="entry name" value="Terpenoid cyclases/Protein prenyltransferases"/>
    <property type="match status" value="1"/>
</dbReference>
<gene>
    <name evidence="5" type="ORF">GJV77_02330</name>
</gene>
<protein>
    <submittedName>
        <fullName evidence="5">TonB-dependent receptor plug domain-containing protein</fullName>
    </submittedName>
</protein>
<feature type="signal peptide" evidence="3">
    <location>
        <begin position="1"/>
        <end position="18"/>
    </location>
</feature>